<protein>
    <submittedName>
        <fullName evidence="2">Uncharacterized protein</fullName>
    </submittedName>
</protein>
<dbReference type="EMBL" id="LR798302">
    <property type="protein sequence ID" value="CAB5222430.1"/>
    <property type="molecule type" value="Genomic_DNA"/>
</dbReference>
<name>A0A6J7WXC8_9CAUD</name>
<sequence length="116" mass="12846">MIDLLRLEAPEAERIAYAEGFTMAAELFARIAELEAERDALTEELEKAQEAAADDSLGRWENENGDAEQYKEFFFDCFARLAGHYPCPEVSSDYDKGVIFSAIEKGEELDANGGAA</sequence>
<keyword evidence="1" id="KW-0175">Coiled coil</keyword>
<feature type="coiled-coil region" evidence="1">
    <location>
        <begin position="24"/>
        <end position="54"/>
    </location>
</feature>
<proteinExistence type="predicted"/>
<organism evidence="2">
    <name type="scientific">uncultured Caudovirales phage</name>
    <dbReference type="NCBI Taxonomy" id="2100421"/>
    <lineage>
        <taxon>Viruses</taxon>
        <taxon>Duplodnaviria</taxon>
        <taxon>Heunggongvirae</taxon>
        <taxon>Uroviricota</taxon>
        <taxon>Caudoviricetes</taxon>
        <taxon>Peduoviridae</taxon>
        <taxon>Maltschvirus</taxon>
        <taxon>Maltschvirus maltsch</taxon>
    </lineage>
</organism>
<accession>A0A6J7WXC8</accession>
<gene>
    <name evidence="2" type="ORF">UFOVP372_6</name>
</gene>
<evidence type="ECO:0000313" key="2">
    <source>
        <dbReference type="EMBL" id="CAB5222430.1"/>
    </source>
</evidence>
<evidence type="ECO:0000256" key="1">
    <source>
        <dbReference type="SAM" id="Coils"/>
    </source>
</evidence>
<reference evidence="2" key="1">
    <citation type="submission" date="2020-05" db="EMBL/GenBank/DDBJ databases">
        <authorList>
            <person name="Chiriac C."/>
            <person name="Salcher M."/>
            <person name="Ghai R."/>
            <person name="Kavagutti S V."/>
        </authorList>
    </citation>
    <scope>NUCLEOTIDE SEQUENCE</scope>
</reference>